<evidence type="ECO:0000256" key="2">
    <source>
        <dbReference type="RuleBase" id="RU363013"/>
    </source>
</evidence>
<dbReference type="PROSITE" id="PS51440">
    <property type="entry name" value="TIM_2"/>
    <property type="match status" value="1"/>
</dbReference>
<dbReference type="UniPathway" id="UPA00109">
    <property type="reaction ID" value="UER00189"/>
</dbReference>
<keyword evidence="4" id="KW-1185">Reference proteome</keyword>
<comment type="pathway">
    <text evidence="2">Carbohydrate biosynthesis; gluconeogenesis.</text>
</comment>
<name>A0A290Z574_9PSEU</name>
<dbReference type="KEGG" id="apre:CNX65_13440"/>
<dbReference type="PANTHER" id="PTHR21139">
    <property type="entry name" value="TRIOSEPHOSPHATE ISOMERASE"/>
    <property type="match status" value="1"/>
</dbReference>
<accession>A0A290Z574</accession>
<dbReference type="RefSeq" id="WP_096493090.1">
    <property type="nucleotide sequence ID" value="NZ_CP023445.1"/>
</dbReference>
<dbReference type="InterPro" id="IPR035990">
    <property type="entry name" value="TIM_sf"/>
</dbReference>
<dbReference type="UniPathway" id="UPA00138"/>
<dbReference type="Gene3D" id="3.20.20.70">
    <property type="entry name" value="Aldolase class I"/>
    <property type="match status" value="1"/>
</dbReference>
<comment type="subcellular location">
    <subcellularLocation>
        <location evidence="2">Cytoplasm</location>
    </subcellularLocation>
</comment>
<gene>
    <name evidence="3" type="ORF">CNX65_13440</name>
</gene>
<evidence type="ECO:0000313" key="3">
    <source>
        <dbReference type="EMBL" id="ATE54170.1"/>
    </source>
</evidence>
<comment type="catalytic activity">
    <reaction evidence="2">
        <text>D-glyceraldehyde 3-phosphate = dihydroxyacetone phosphate</text>
        <dbReference type="Rhea" id="RHEA:18585"/>
        <dbReference type="ChEBI" id="CHEBI:57642"/>
        <dbReference type="ChEBI" id="CHEBI:59776"/>
        <dbReference type="EC" id="5.3.1.1"/>
    </reaction>
</comment>
<organism evidence="3 4">
    <name type="scientific">Actinosynnema pretiosum</name>
    <dbReference type="NCBI Taxonomy" id="42197"/>
    <lineage>
        <taxon>Bacteria</taxon>
        <taxon>Bacillati</taxon>
        <taxon>Actinomycetota</taxon>
        <taxon>Actinomycetes</taxon>
        <taxon>Pseudonocardiales</taxon>
        <taxon>Pseudonocardiaceae</taxon>
        <taxon>Actinosynnema</taxon>
    </lineage>
</organism>
<dbReference type="GO" id="GO:0004807">
    <property type="term" value="F:triose-phosphate isomerase activity"/>
    <property type="evidence" value="ECO:0007669"/>
    <property type="project" value="UniProtKB-EC"/>
</dbReference>
<keyword evidence="1 2" id="KW-0413">Isomerase</keyword>
<comment type="similarity">
    <text evidence="2">Belongs to the triosephosphate isomerase family.</text>
</comment>
<keyword evidence="2" id="KW-0324">Glycolysis</keyword>
<dbReference type="EMBL" id="CP023445">
    <property type="protein sequence ID" value="ATE54170.1"/>
    <property type="molecule type" value="Genomic_DNA"/>
</dbReference>
<dbReference type="GO" id="GO:0005829">
    <property type="term" value="C:cytosol"/>
    <property type="evidence" value="ECO:0007669"/>
    <property type="project" value="TreeGrafter"/>
</dbReference>
<dbReference type="GO" id="GO:0006096">
    <property type="term" value="P:glycolytic process"/>
    <property type="evidence" value="ECO:0007669"/>
    <property type="project" value="UniProtKB-UniPathway"/>
</dbReference>
<evidence type="ECO:0000313" key="4">
    <source>
        <dbReference type="Proteomes" id="UP000218505"/>
    </source>
</evidence>
<sequence length="257" mass="27005">MPAPRPRVAIGVSLKMYLGPRRTREWFDEVLSLVADHPALASGTAELFVLPTFTELAALVAAAGDTGIAVGAQDLSWEDQGAYTGEVSGVALREIGCRYVEVGHAERRRLFTEDDRIVAAKLAAALRNQLEPVLCVGEPVRGTVEHAVEVCRAQLASALVDSASLPGPITLAYEPVWAIGAAEPAPHEHVRAVCSALREDVAGRPGSRVIYGGSAGPGLYSALGGDADGLFLGRFAHDPAALRRVLDEVAEVEGVPA</sequence>
<comment type="pathway">
    <text evidence="2">Carbohydrate degradation; glycolysis; D-glyceraldehyde 3-phosphate from glycerone phosphate: step 1/1.</text>
</comment>
<dbReference type="AlphaFoldDB" id="A0A290Z574"/>
<keyword evidence="2" id="KW-0963">Cytoplasm</keyword>
<dbReference type="InterPro" id="IPR000652">
    <property type="entry name" value="Triosephosphate_isomerase"/>
</dbReference>
<dbReference type="CDD" id="cd00311">
    <property type="entry name" value="TIM"/>
    <property type="match status" value="1"/>
</dbReference>
<reference evidence="3" key="1">
    <citation type="submission" date="2017-09" db="EMBL/GenBank/DDBJ databases">
        <title>Complete Genome Sequence of ansamitocin-producing Bacterium Actinosynnema pretiosum X47.</title>
        <authorList>
            <person name="Cao G."/>
            <person name="Zong G."/>
            <person name="Zhong C."/>
            <person name="Fu J."/>
        </authorList>
    </citation>
    <scope>NUCLEOTIDE SEQUENCE [LARGE SCALE GENOMIC DNA]</scope>
    <source>
        <strain evidence="3">X47</strain>
    </source>
</reference>
<protein>
    <recommendedName>
        <fullName evidence="2">Triosephosphate isomerase</fullName>
        <ecNumber evidence="2">5.3.1.1</ecNumber>
    </recommendedName>
</protein>
<dbReference type="GO" id="GO:0046166">
    <property type="term" value="P:glyceraldehyde-3-phosphate biosynthetic process"/>
    <property type="evidence" value="ECO:0007669"/>
    <property type="project" value="TreeGrafter"/>
</dbReference>
<proteinExistence type="inferred from homology"/>
<dbReference type="PANTHER" id="PTHR21139:SF2">
    <property type="entry name" value="TRIOSEPHOSPHATE ISOMERASE"/>
    <property type="match status" value="1"/>
</dbReference>
<comment type="subunit">
    <text evidence="2">Homodimer.</text>
</comment>
<dbReference type="Proteomes" id="UP000218505">
    <property type="component" value="Chromosome"/>
</dbReference>
<dbReference type="InterPro" id="IPR013785">
    <property type="entry name" value="Aldolase_TIM"/>
</dbReference>
<dbReference type="SUPFAM" id="SSF51351">
    <property type="entry name" value="Triosephosphate isomerase (TIM)"/>
    <property type="match status" value="1"/>
</dbReference>
<dbReference type="GO" id="GO:0019563">
    <property type="term" value="P:glycerol catabolic process"/>
    <property type="evidence" value="ECO:0007669"/>
    <property type="project" value="TreeGrafter"/>
</dbReference>
<dbReference type="EC" id="5.3.1.1" evidence="2"/>
<dbReference type="GO" id="GO:0006094">
    <property type="term" value="P:gluconeogenesis"/>
    <property type="evidence" value="ECO:0007669"/>
    <property type="project" value="UniProtKB-UniPathway"/>
</dbReference>
<dbReference type="Pfam" id="PF00121">
    <property type="entry name" value="TIM"/>
    <property type="match status" value="1"/>
</dbReference>
<keyword evidence="2" id="KW-0312">Gluconeogenesis</keyword>
<evidence type="ECO:0000256" key="1">
    <source>
        <dbReference type="ARBA" id="ARBA00023235"/>
    </source>
</evidence>